<keyword evidence="7" id="KW-1185">Reference proteome</keyword>
<dbReference type="Pfam" id="PF00012">
    <property type="entry name" value="HSP70"/>
    <property type="match status" value="1"/>
</dbReference>
<evidence type="ECO:0000313" key="7">
    <source>
        <dbReference type="Proteomes" id="UP000078348"/>
    </source>
</evidence>
<proteinExistence type="predicted"/>
<evidence type="ECO:0000256" key="1">
    <source>
        <dbReference type="ARBA" id="ARBA00022741"/>
    </source>
</evidence>
<dbReference type="InterPro" id="IPR029047">
    <property type="entry name" value="HSP70_peptide-bd_sf"/>
</dbReference>
<accession>A0A196SM14</accession>
<dbReference type="SUPFAM" id="SSF53067">
    <property type="entry name" value="Actin-like ATPase domain"/>
    <property type="match status" value="2"/>
</dbReference>
<dbReference type="AlphaFoldDB" id="A0A196SM14"/>
<dbReference type="FunFam" id="3.90.640.10:FF:000003">
    <property type="entry name" value="Molecular chaperone DnaK"/>
    <property type="match status" value="1"/>
</dbReference>
<comment type="caution">
    <text evidence="6">The sequence shown here is derived from an EMBL/GenBank/DDBJ whole genome shotgun (WGS) entry which is preliminary data.</text>
</comment>
<dbReference type="CDD" id="cd10230">
    <property type="entry name" value="ASKHA_NBD_HSP70_HYOU1"/>
    <property type="match status" value="1"/>
</dbReference>
<reference evidence="6 7" key="1">
    <citation type="submission" date="2016-05" db="EMBL/GenBank/DDBJ databases">
        <title>Nuclear genome of Blastocystis sp. subtype 1 NandII.</title>
        <authorList>
            <person name="Gentekaki E."/>
            <person name="Curtis B."/>
            <person name="Stairs C."/>
            <person name="Eme L."/>
            <person name="Herman E."/>
            <person name="Klimes V."/>
            <person name="Arias M.C."/>
            <person name="Elias M."/>
            <person name="Hilliou F."/>
            <person name="Klute M."/>
            <person name="Malik S.-B."/>
            <person name="Pightling A."/>
            <person name="Rachubinski R."/>
            <person name="Salas D."/>
            <person name="Schlacht A."/>
            <person name="Suga H."/>
            <person name="Archibald J."/>
            <person name="Ball S.G."/>
            <person name="Clark G."/>
            <person name="Dacks J."/>
            <person name="Van Der Giezen M."/>
            <person name="Tsaousis A."/>
            <person name="Roger A."/>
        </authorList>
    </citation>
    <scope>NUCLEOTIDE SEQUENCE [LARGE SCALE GENOMIC DNA]</scope>
    <source>
        <strain evidence="7">ATCC 50177 / NandII</strain>
    </source>
</reference>
<dbReference type="Gene3D" id="3.30.420.40">
    <property type="match status" value="2"/>
</dbReference>
<dbReference type="InterPro" id="IPR013126">
    <property type="entry name" value="Hsp_70_fam"/>
</dbReference>
<feature type="chain" id="PRO_5008274712" evidence="5">
    <location>
        <begin position="20"/>
        <end position="709"/>
    </location>
</feature>
<feature type="signal peptide" evidence="5">
    <location>
        <begin position="1"/>
        <end position="19"/>
    </location>
</feature>
<keyword evidence="5" id="KW-0732">Signal</keyword>
<keyword evidence="3" id="KW-0067">ATP-binding</keyword>
<keyword evidence="1" id="KW-0547">Nucleotide-binding</keyword>
<dbReference type="PRINTS" id="PR00301">
    <property type="entry name" value="HEATSHOCK70"/>
</dbReference>
<organism evidence="6 7">
    <name type="scientific">Blastocystis sp. subtype 1 (strain ATCC 50177 / NandII)</name>
    <dbReference type="NCBI Taxonomy" id="478820"/>
    <lineage>
        <taxon>Eukaryota</taxon>
        <taxon>Sar</taxon>
        <taxon>Stramenopiles</taxon>
        <taxon>Bigyra</taxon>
        <taxon>Opalozoa</taxon>
        <taxon>Opalinata</taxon>
        <taxon>Blastocystidae</taxon>
        <taxon>Blastocystis</taxon>
    </lineage>
</organism>
<sequence length="709" mass="80435">MHNLFALLLISLSFGYIIGIDFGSQFIKVAYQPFNRPPTIVLDPSGKRKIENSVFFGEDMRAFGNNAEGSIVLKPEHVFTEMNEILGQGAESGVPASYQQRGFPYEFVLTDRNTWAMRLLPGSGFPDITEVTAEELNGMVLDYIVSVVAKEYGETGRDVVISVPSTFTQHQRQALVDAAKLVNINVLAMIDQTTASAVTYAMTRAPDGFKRLLFMDIGGRYTEVNAVDIETKKEDGILKRSVVVLGKESVDVGGDDFTAVISAIIADHYERQYREDPRRDPKTMARLRQSSRKYKEVLSANREVIISEPNLYQGHDVLFTLTREEFEEECVTLIDKLVRPIESLLEKMNRPLSDFSELQLVGGSARIPAIKSALQQMLGSFPVLANLNGDESAALGCIYYGSGSKFARNKLEQVWDIPTFPLYATLYRSEPLPLQFGEEETDYIAVNGGHTPSYALFAGKDGYEKERSLTLPVRADFRVLVHYRRDPYSAQGSNLIPTIAEYVVNDVRATIARIENHIESNVTLTFVLDSNGLVRLKKAELVSRYISQEDRIAYQRRYYSPFYRYGMGDPMAALRGRTRTDPLRVTAVVDNLSVLPMSEAEVRESRRKLKEMKYRDEKTLREQQALNEMESVMYDAEVSMDEEDFMRHTSEEERKWFSGQLEAVHRYIEQCHAKTLLFDSHAMQPTMNAIQSFMNKVDKRIMEDTESEL</sequence>
<dbReference type="EMBL" id="LXWW01000007">
    <property type="protein sequence ID" value="OAO18093.1"/>
    <property type="molecule type" value="Genomic_DNA"/>
</dbReference>
<dbReference type="GO" id="GO:0030968">
    <property type="term" value="P:endoplasmic reticulum unfolded protein response"/>
    <property type="evidence" value="ECO:0007669"/>
    <property type="project" value="TreeGrafter"/>
</dbReference>
<dbReference type="Gene3D" id="3.90.640.10">
    <property type="entry name" value="Actin, Chain A, domain 4"/>
    <property type="match status" value="1"/>
</dbReference>
<evidence type="ECO:0000313" key="6">
    <source>
        <dbReference type="EMBL" id="OAO18093.1"/>
    </source>
</evidence>
<dbReference type="PANTHER" id="PTHR45639">
    <property type="entry name" value="HSC70CB, ISOFORM G-RELATED"/>
    <property type="match status" value="1"/>
</dbReference>
<keyword evidence="4" id="KW-0143">Chaperone</keyword>
<dbReference type="PANTHER" id="PTHR45639:SF3">
    <property type="entry name" value="HYPOXIA UP-REGULATED PROTEIN 1"/>
    <property type="match status" value="1"/>
</dbReference>
<dbReference type="Gene3D" id="2.60.34.10">
    <property type="entry name" value="Substrate Binding Domain Of DNAk, Chain A, domain 1"/>
    <property type="match status" value="1"/>
</dbReference>
<keyword evidence="2" id="KW-0256">Endoplasmic reticulum</keyword>
<evidence type="ECO:0000256" key="5">
    <source>
        <dbReference type="SAM" id="SignalP"/>
    </source>
</evidence>
<gene>
    <name evidence="6" type="ORF">AV274_0164</name>
</gene>
<dbReference type="InterPro" id="IPR043129">
    <property type="entry name" value="ATPase_NBD"/>
</dbReference>
<dbReference type="STRING" id="478820.A0A196SM14"/>
<dbReference type="GO" id="GO:0005524">
    <property type="term" value="F:ATP binding"/>
    <property type="evidence" value="ECO:0007669"/>
    <property type="project" value="UniProtKB-KW"/>
</dbReference>
<name>A0A196SM14_BLAHN</name>
<evidence type="ECO:0000256" key="4">
    <source>
        <dbReference type="ARBA" id="ARBA00023186"/>
    </source>
</evidence>
<dbReference type="GO" id="GO:0140662">
    <property type="term" value="F:ATP-dependent protein folding chaperone"/>
    <property type="evidence" value="ECO:0007669"/>
    <property type="project" value="InterPro"/>
</dbReference>
<dbReference type="GO" id="GO:0034663">
    <property type="term" value="C:endoplasmic reticulum chaperone complex"/>
    <property type="evidence" value="ECO:0007669"/>
    <property type="project" value="TreeGrafter"/>
</dbReference>
<dbReference type="OrthoDB" id="10262720at2759"/>
<dbReference type="Gene3D" id="3.30.30.30">
    <property type="match status" value="1"/>
</dbReference>
<evidence type="ECO:0000256" key="2">
    <source>
        <dbReference type="ARBA" id="ARBA00022824"/>
    </source>
</evidence>
<protein>
    <submittedName>
        <fullName evidence="6">Hsp70-like protein</fullName>
    </submittedName>
</protein>
<evidence type="ECO:0000256" key="3">
    <source>
        <dbReference type="ARBA" id="ARBA00022840"/>
    </source>
</evidence>
<dbReference type="Proteomes" id="UP000078348">
    <property type="component" value="Unassembled WGS sequence"/>
</dbReference>